<protein>
    <submittedName>
        <fullName evidence="2">NTP pyrophosphatase, house-cleaning of non-canonical NTPs</fullName>
    </submittedName>
</protein>
<dbReference type="Proteomes" id="UP000198854">
    <property type="component" value="Unassembled WGS sequence"/>
</dbReference>
<dbReference type="CDD" id="cd11535">
    <property type="entry name" value="NTP-PPase_SsMazG"/>
    <property type="match status" value="1"/>
</dbReference>
<keyword evidence="3" id="KW-1185">Reference proteome</keyword>
<dbReference type="PANTHER" id="PTHR42702">
    <property type="entry name" value="NUCLEOTIDE PYROPHOSPHOHYDROLASE"/>
    <property type="match status" value="1"/>
</dbReference>
<dbReference type="EMBL" id="FNDD01000035">
    <property type="protein sequence ID" value="SDH91648.1"/>
    <property type="molecule type" value="Genomic_DNA"/>
</dbReference>
<reference evidence="3" key="1">
    <citation type="submission" date="2016-10" db="EMBL/GenBank/DDBJ databases">
        <authorList>
            <person name="Varghese N."/>
            <person name="Submissions S."/>
        </authorList>
    </citation>
    <scope>NUCLEOTIDE SEQUENCE [LARGE SCALE GENOMIC DNA]</scope>
    <source>
        <strain evidence="3">CGMCC 1.10228</strain>
    </source>
</reference>
<dbReference type="STRING" id="861298.SAMN04488136_13586"/>
<accession>A0A1G8GB52</accession>
<dbReference type="OrthoDB" id="9791898at2"/>
<dbReference type="RefSeq" id="WP_093278902.1">
    <property type="nucleotide sequence ID" value="NZ_FNDD01000035.1"/>
</dbReference>
<dbReference type="InterPro" id="IPR004518">
    <property type="entry name" value="MazG-like_dom"/>
</dbReference>
<dbReference type="PANTHER" id="PTHR42702:SF1">
    <property type="entry name" value="REGULATORY PROTEIN FOR BETA-LACTAMASE"/>
    <property type="match status" value="1"/>
</dbReference>
<evidence type="ECO:0000313" key="2">
    <source>
        <dbReference type="EMBL" id="SDH91648.1"/>
    </source>
</evidence>
<organism evidence="2 3">
    <name type="scientific">Vibrio xiamenensis</name>
    <dbReference type="NCBI Taxonomy" id="861298"/>
    <lineage>
        <taxon>Bacteria</taxon>
        <taxon>Pseudomonadati</taxon>
        <taxon>Pseudomonadota</taxon>
        <taxon>Gammaproteobacteria</taxon>
        <taxon>Vibrionales</taxon>
        <taxon>Vibrionaceae</taxon>
        <taxon>Vibrio</taxon>
    </lineage>
</organism>
<sequence length="105" mass="11938">MPILKANPQLVDFQNYVKELEVERGFSDQRVNDKCLLLGEEVGELFKAVRKAEGIAVDPQSKVGDIGDELADIFIYLCSIANRYQIDLESAFVNKEQKNSQRTWS</sequence>
<evidence type="ECO:0000313" key="3">
    <source>
        <dbReference type="Proteomes" id="UP000198854"/>
    </source>
</evidence>
<dbReference type="SUPFAM" id="SSF101386">
    <property type="entry name" value="all-alpha NTP pyrophosphatases"/>
    <property type="match status" value="1"/>
</dbReference>
<dbReference type="PIRSF" id="PIRSF036521">
    <property type="entry name" value="UCP036521_pph"/>
    <property type="match status" value="1"/>
</dbReference>
<dbReference type="Pfam" id="PF03819">
    <property type="entry name" value="MazG"/>
    <property type="match status" value="1"/>
</dbReference>
<dbReference type="InterPro" id="IPR011411">
    <property type="entry name" value="MazG-related_YvdC"/>
</dbReference>
<gene>
    <name evidence="2" type="ORF">SAMN04488136_13586</name>
</gene>
<proteinExistence type="predicted"/>
<feature type="domain" description="NTP pyrophosphohydrolase MazG-like" evidence="1">
    <location>
        <begin position="37"/>
        <end position="102"/>
    </location>
</feature>
<name>A0A1G8GB52_9VIBR</name>
<dbReference type="Gene3D" id="1.10.287.1080">
    <property type="entry name" value="MazG-like"/>
    <property type="match status" value="1"/>
</dbReference>
<dbReference type="AlphaFoldDB" id="A0A1G8GB52"/>
<evidence type="ECO:0000259" key="1">
    <source>
        <dbReference type="Pfam" id="PF03819"/>
    </source>
</evidence>